<evidence type="ECO:0000256" key="7">
    <source>
        <dbReference type="ARBA" id="ARBA00023004"/>
    </source>
</evidence>
<dbReference type="Gene3D" id="3.40.50.300">
    <property type="entry name" value="P-loop containing nucleotide triphosphate hydrolases"/>
    <property type="match status" value="1"/>
</dbReference>
<evidence type="ECO:0000313" key="12">
    <source>
        <dbReference type="Proteomes" id="UP000095495"/>
    </source>
</evidence>
<evidence type="ECO:0000256" key="2">
    <source>
        <dbReference type="ARBA" id="ARBA00022448"/>
    </source>
</evidence>
<dbReference type="InterPro" id="IPR003593">
    <property type="entry name" value="AAA+_ATPase"/>
</dbReference>
<evidence type="ECO:0000256" key="4">
    <source>
        <dbReference type="ARBA" id="ARBA00022496"/>
    </source>
</evidence>
<evidence type="ECO:0000256" key="6">
    <source>
        <dbReference type="ARBA" id="ARBA00022840"/>
    </source>
</evidence>
<organism evidence="11 12">
    <name type="scientific">Roseburia faecis</name>
    <dbReference type="NCBI Taxonomy" id="301302"/>
    <lineage>
        <taxon>Bacteria</taxon>
        <taxon>Bacillati</taxon>
        <taxon>Bacillota</taxon>
        <taxon>Clostridia</taxon>
        <taxon>Lachnospirales</taxon>
        <taxon>Lachnospiraceae</taxon>
        <taxon>Roseburia</taxon>
    </lineage>
</organism>
<evidence type="ECO:0000256" key="9">
    <source>
        <dbReference type="ARBA" id="ARBA00023136"/>
    </source>
</evidence>
<dbReference type="InterPro" id="IPR027417">
    <property type="entry name" value="P-loop_NTPase"/>
</dbReference>
<keyword evidence="7" id="KW-0408">Iron</keyword>
<dbReference type="GO" id="GO:0005886">
    <property type="term" value="C:plasma membrane"/>
    <property type="evidence" value="ECO:0007669"/>
    <property type="project" value="UniProtKB-SubCell"/>
</dbReference>
<comment type="subcellular location">
    <subcellularLocation>
        <location evidence="1">Cell membrane</location>
        <topology evidence="1">Peripheral membrane protein</topology>
    </subcellularLocation>
</comment>
<keyword evidence="11" id="KW-0378">Hydrolase</keyword>
<proteinExistence type="predicted"/>
<dbReference type="PANTHER" id="PTHR42771">
    <property type="entry name" value="IRON(3+)-HYDROXAMATE IMPORT ATP-BINDING PROTEIN FHUC"/>
    <property type="match status" value="1"/>
</dbReference>
<dbReference type="GO" id="GO:0006826">
    <property type="term" value="P:iron ion transport"/>
    <property type="evidence" value="ECO:0007669"/>
    <property type="project" value="UniProtKB-KW"/>
</dbReference>
<dbReference type="EMBL" id="CYXV01000006">
    <property type="protein sequence ID" value="CUM93566.1"/>
    <property type="molecule type" value="Genomic_DNA"/>
</dbReference>
<keyword evidence="3" id="KW-1003">Cell membrane</keyword>
<keyword evidence="4" id="KW-0410">Iron transport</keyword>
<keyword evidence="6 11" id="KW-0067">ATP-binding</keyword>
<protein>
    <submittedName>
        <fullName evidence="11">Iron(3+)-hydroxamate import ATP-binding protein FhuC</fullName>
        <ecNumber evidence="11">3.6.3.34</ecNumber>
    </submittedName>
</protein>
<keyword evidence="9" id="KW-0472">Membrane</keyword>
<dbReference type="Proteomes" id="UP000095495">
    <property type="component" value="Unassembled WGS sequence"/>
</dbReference>
<dbReference type="PROSITE" id="PS50893">
    <property type="entry name" value="ABC_TRANSPORTER_2"/>
    <property type="match status" value="1"/>
</dbReference>
<accession>A0A173SUB9</accession>
<dbReference type="EC" id="3.6.3.34" evidence="11"/>
<dbReference type="Pfam" id="PF00005">
    <property type="entry name" value="ABC_tran"/>
    <property type="match status" value="1"/>
</dbReference>
<dbReference type="GO" id="GO:0016887">
    <property type="term" value="F:ATP hydrolysis activity"/>
    <property type="evidence" value="ECO:0007669"/>
    <property type="project" value="InterPro"/>
</dbReference>
<dbReference type="GO" id="GO:0005524">
    <property type="term" value="F:ATP binding"/>
    <property type="evidence" value="ECO:0007669"/>
    <property type="project" value="UniProtKB-KW"/>
</dbReference>
<dbReference type="FunFam" id="3.40.50.300:FF:000134">
    <property type="entry name" value="Iron-enterobactin ABC transporter ATP-binding protein"/>
    <property type="match status" value="1"/>
</dbReference>
<dbReference type="CDD" id="cd03214">
    <property type="entry name" value="ABC_Iron-Siderophores_B12_Hemin"/>
    <property type="match status" value="1"/>
</dbReference>
<reference evidence="11 12" key="1">
    <citation type="submission" date="2015-09" db="EMBL/GenBank/DDBJ databases">
        <authorList>
            <consortium name="Pathogen Informatics"/>
        </authorList>
    </citation>
    <scope>NUCLEOTIDE SEQUENCE [LARGE SCALE GENOMIC DNA]</scope>
    <source>
        <strain evidence="11 12">2789STDY5608863</strain>
    </source>
</reference>
<keyword evidence="8" id="KW-0406">Ion transport</keyword>
<dbReference type="InterPro" id="IPR051535">
    <property type="entry name" value="Siderophore_ABC-ATPase"/>
</dbReference>
<gene>
    <name evidence="11" type="primary">fhuC</name>
    <name evidence="11" type="ORF">ERS852420_01629</name>
</gene>
<keyword evidence="5" id="KW-0547">Nucleotide-binding</keyword>
<name>A0A173SUB9_9FIRM</name>
<dbReference type="PANTHER" id="PTHR42771:SF2">
    <property type="entry name" value="IRON(3+)-HYDROXAMATE IMPORT ATP-BINDING PROTEIN FHUC"/>
    <property type="match status" value="1"/>
</dbReference>
<evidence type="ECO:0000256" key="8">
    <source>
        <dbReference type="ARBA" id="ARBA00023065"/>
    </source>
</evidence>
<keyword evidence="2" id="KW-0813">Transport</keyword>
<sequence length="403" mass="45156">MQMENNWKVMKEENGKQHNGQNMLKEPGQFPAQDIPNDDEQLTMRDLTVGYDRIPLIKNINLGVRPGEILTLIGPNGSGKSTILKTITKQLKTIGGSVFLGKESMRELTDSEISRHLSMVMTERIHTELLSGRDVVATGRYPYTGRLGILSQQDWKKVDEAIALVHAGEVQQQDFRRISDGQRQRLMLARAICQDTQVLILDEPTSYLDMGFKLDILTTIRMLARKKNLAVIMSLHELDLAQKISDTIACVKGDRIDRVGTPEEIFSGNYVQQLYGVKPQQFEPQTGQVFMERPEGIPEVFVIGGGGTGLAVYNRLQRQNIPFAAGILQENDVEYAAASALAACVFSEKAFFPVSEETFLRAKQMLDDCDACICALTEFGPYNEKNRQLYEYAKKLGKVCAEI</sequence>
<evidence type="ECO:0000256" key="3">
    <source>
        <dbReference type="ARBA" id="ARBA00022475"/>
    </source>
</evidence>
<evidence type="ECO:0000256" key="1">
    <source>
        <dbReference type="ARBA" id="ARBA00004202"/>
    </source>
</evidence>
<evidence type="ECO:0000256" key="5">
    <source>
        <dbReference type="ARBA" id="ARBA00022741"/>
    </source>
</evidence>
<evidence type="ECO:0000259" key="10">
    <source>
        <dbReference type="PROSITE" id="PS50893"/>
    </source>
</evidence>
<evidence type="ECO:0000313" key="11">
    <source>
        <dbReference type="EMBL" id="CUM93566.1"/>
    </source>
</evidence>
<feature type="domain" description="ABC transporter" evidence="10">
    <location>
        <begin position="42"/>
        <end position="278"/>
    </location>
</feature>
<dbReference type="SUPFAM" id="SSF52540">
    <property type="entry name" value="P-loop containing nucleoside triphosphate hydrolases"/>
    <property type="match status" value="1"/>
</dbReference>
<dbReference type="SMART" id="SM00382">
    <property type="entry name" value="AAA"/>
    <property type="match status" value="1"/>
</dbReference>
<dbReference type="AlphaFoldDB" id="A0A173SUB9"/>
<dbReference type="InterPro" id="IPR003439">
    <property type="entry name" value="ABC_transporter-like_ATP-bd"/>
</dbReference>